<dbReference type="SUPFAM" id="SSF56672">
    <property type="entry name" value="DNA/RNA polymerases"/>
    <property type="match status" value="1"/>
</dbReference>
<dbReference type="FunFam" id="3.30.70.270:FF:000020">
    <property type="entry name" value="Transposon Tf2-6 polyprotein-like Protein"/>
    <property type="match status" value="1"/>
</dbReference>
<evidence type="ECO:0000256" key="1">
    <source>
        <dbReference type="ARBA" id="ARBA00022679"/>
    </source>
</evidence>
<evidence type="ECO:0000256" key="4">
    <source>
        <dbReference type="ARBA" id="ARBA00022759"/>
    </source>
</evidence>
<feature type="region of interest" description="Disordered" evidence="7">
    <location>
        <begin position="845"/>
        <end position="911"/>
    </location>
</feature>
<dbReference type="STRING" id="4097.A0A1S4BYQ6"/>
<dbReference type="FunFam" id="3.10.20.370:FF:000001">
    <property type="entry name" value="Retrovirus-related Pol polyprotein from transposon 17.6-like protein"/>
    <property type="match status" value="1"/>
</dbReference>
<dbReference type="Pfam" id="PF00078">
    <property type="entry name" value="RVT_1"/>
    <property type="match status" value="1"/>
</dbReference>
<dbReference type="CDD" id="cd09274">
    <property type="entry name" value="RNase_HI_RT_Ty3"/>
    <property type="match status" value="1"/>
</dbReference>
<dbReference type="OrthoDB" id="1729819at2759"/>
<organism evidence="10">
    <name type="scientific">Nicotiana tabacum</name>
    <name type="common">Common tobacco</name>
    <dbReference type="NCBI Taxonomy" id="4097"/>
    <lineage>
        <taxon>Eukaryota</taxon>
        <taxon>Viridiplantae</taxon>
        <taxon>Streptophyta</taxon>
        <taxon>Embryophyta</taxon>
        <taxon>Tracheophyta</taxon>
        <taxon>Spermatophyta</taxon>
        <taxon>Magnoliopsida</taxon>
        <taxon>eudicotyledons</taxon>
        <taxon>Gunneridae</taxon>
        <taxon>Pentapetalae</taxon>
        <taxon>asterids</taxon>
        <taxon>lamiids</taxon>
        <taxon>Solanales</taxon>
        <taxon>Solanaceae</taxon>
        <taxon>Nicotianoideae</taxon>
        <taxon>Nicotianeae</taxon>
        <taxon>Nicotiana</taxon>
    </lineage>
</organism>
<feature type="region of interest" description="Disordered" evidence="7">
    <location>
        <begin position="591"/>
        <end position="669"/>
    </location>
</feature>
<evidence type="ECO:0000256" key="5">
    <source>
        <dbReference type="ARBA" id="ARBA00022801"/>
    </source>
</evidence>
<evidence type="ECO:0000256" key="7">
    <source>
        <dbReference type="SAM" id="MobiDB-lite"/>
    </source>
</evidence>
<dbReference type="PaxDb" id="4097-A0A1S4BYQ6"/>
<dbReference type="CDD" id="cd01647">
    <property type="entry name" value="RT_LTR"/>
    <property type="match status" value="1"/>
</dbReference>
<dbReference type="GO" id="GO:0003964">
    <property type="term" value="F:RNA-directed DNA polymerase activity"/>
    <property type="evidence" value="ECO:0007669"/>
    <property type="project" value="UniProtKB-KW"/>
</dbReference>
<evidence type="ECO:0000256" key="2">
    <source>
        <dbReference type="ARBA" id="ARBA00022695"/>
    </source>
</evidence>
<feature type="domain" description="Reverse transcriptase" evidence="8">
    <location>
        <begin position="160"/>
        <end position="316"/>
    </location>
</feature>
<dbReference type="Gene3D" id="3.30.70.270">
    <property type="match status" value="2"/>
</dbReference>
<dbReference type="RefSeq" id="XP_016493968.1">
    <property type="nucleotide sequence ID" value="XM_016638482.1"/>
</dbReference>
<name>A0A1S4BYQ6_TOBAC</name>
<proteinExistence type="predicted"/>
<dbReference type="GO" id="GO:0016787">
    <property type="term" value="F:hydrolase activity"/>
    <property type="evidence" value="ECO:0007669"/>
    <property type="project" value="UniProtKB-KW"/>
</dbReference>
<dbReference type="Pfam" id="PF17917">
    <property type="entry name" value="RT_RNaseH"/>
    <property type="match status" value="1"/>
</dbReference>
<evidence type="ECO:0008006" key="11">
    <source>
        <dbReference type="Google" id="ProtNLM"/>
    </source>
</evidence>
<dbReference type="SMR" id="A0A1S4BYQ6"/>
<feature type="compositionally biased region" description="Polar residues" evidence="7">
    <location>
        <begin position="655"/>
        <end position="665"/>
    </location>
</feature>
<keyword evidence="6" id="KW-0695">RNA-directed DNA polymerase</keyword>
<feature type="domain" description="Reverse transcriptase RNase H-like" evidence="9">
    <location>
        <begin position="406"/>
        <end position="507"/>
    </location>
</feature>
<feature type="compositionally biased region" description="Polar residues" evidence="7">
    <location>
        <begin position="591"/>
        <end position="621"/>
    </location>
</feature>
<evidence type="ECO:0000256" key="6">
    <source>
        <dbReference type="ARBA" id="ARBA00022918"/>
    </source>
</evidence>
<keyword evidence="1" id="KW-0808">Transferase</keyword>
<evidence type="ECO:0000256" key="3">
    <source>
        <dbReference type="ARBA" id="ARBA00022722"/>
    </source>
</evidence>
<accession>A0A1S4BYQ6</accession>
<gene>
    <name evidence="10" type="primary">LOC107813241</name>
</gene>
<evidence type="ECO:0000259" key="9">
    <source>
        <dbReference type="Pfam" id="PF17917"/>
    </source>
</evidence>
<dbReference type="InterPro" id="IPR041373">
    <property type="entry name" value="RT_RNaseH"/>
</dbReference>
<keyword evidence="2" id="KW-0548">Nucleotidyltransferase</keyword>
<keyword evidence="4" id="KW-0255">Endonuclease</keyword>
<dbReference type="InterPro" id="IPR043128">
    <property type="entry name" value="Rev_trsase/Diguanyl_cyclase"/>
</dbReference>
<sequence length="930" mass="104877">MDVDDDAGRVECVNALHGMGSYSYEPRKLSLDLENRKTPPTKPSIEEPPVLELKPLPPHLRYEFLGPNFTLPVILSSCLTNVQVDATLAVLQKRKRAIGWTLADIRGISPAFCMHKIILEEDARPSLEHQRRLNEAMQEVKGGMTVVTNDNNELIPTRTVTGWRVCMDYRKLNKVTRKDHFPLPFLDQMLDRLAGRAFYCFLDGYSGYNQILIAPEDQEKTTFTCPYGTFAFSRMPFGLCNAPATFQRCMMAIFTDMVEDILEVFMDDFSVVGDSFGECLQNLDRVLARCEDTNLVLNWEKCHFMVEEGIVLGHKISKRGIEVDKAKIEVISRLPPPTSVKGVRSFLGHAGFYRRFIKDFSKVVNPLCKLLEKDAKYVFDEKCMEAFELLKQKLTTTPIITAPNWSLPFELMCDASDVAVGAVLGQRINKMFHPVYYASKTMNEAQRNYTVTEKELLAIVFAMEKFRPYLMGAKVIIHTDHAALRYLMTKKDSKARLMRWVLLLQEFDLEIVDRKGSENQVADHLSRLEEEGRPLDGLEINDAFPDEQLLSVSMLDMPWFADIANYLVTGVVPELIKKTWKIIREADRAASHSTGSEYAPSQSITSKSAPTHMSTSFQLRDSPSPDHGNVASSKKPVNVISDSSDESVAREEEQYSTSPTTSLSGESRGYAEGERQFIDADLVLLNPHMQAKFRTREGWGFFKERVEMANEHMVKEFYSNVHHIVRDSKATKVRDKTVVFDGKSLNEFLGFEEEDESQYLEKLAMKEEVRPWLNEHLAAPASIMEGFPLNVGNIMSRVISTVGQETQTNYPFPNTFSLYFKELKVKKKKYDVKVPSVAPYSWYSQLGPENPKRGKKNVASTSTAPGQSEEPAIIEQPSEPSTIPATDEALPPCPSSATGPSIAADPVVPSSKTHRFTANQLTHSLASLNN</sequence>
<keyword evidence="5" id="KW-0378">Hydrolase</keyword>
<dbReference type="Gene3D" id="3.10.10.10">
    <property type="entry name" value="HIV Type 1 Reverse Transcriptase, subunit A, domain 1"/>
    <property type="match status" value="1"/>
</dbReference>
<dbReference type="InterPro" id="IPR000477">
    <property type="entry name" value="RT_dom"/>
</dbReference>
<keyword evidence="3" id="KW-0540">Nuclease</keyword>
<evidence type="ECO:0000313" key="10">
    <source>
        <dbReference type="RefSeq" id="XP_016493968.1"/>
    </source>
</evidence>
<dbReference type="InterPro" id="IPR043502">
    <property type="entry name" value="DNA/RNA_pol_sf"/>
</dbReference>
<dbReference type="InterPro" id="IPR050951">
    <property type="entry name" value="Retrovirus_Pol_polyprotein"/>
</dbReference>
<dbReference type="PANTHER" id="PTHR37984">
    <property type="entry name" value="PROTEIN CBG26694"/>
    <property type="match status" value="1"/>
</dbReference>
<evidence type="ECO:0000259" key="8">
    <source>
        <dbReference type="Pfam" id="PF00078"/>
    </source>
</evidence>
<dbReference type="PANTHER" id="PTHR37984:SF5">
    <property type="entry name" value="PROTEIN NYNRIN-LIKE"/>
    <property type="match status" value="1"/>
</dbReference>
<reference evidence="10" key="1">
    <citation type="submission" date="2025-08" db="UniProtKB">
        <authorList>
            <consortium name="RefSeq"/>
        </authorList>
    </citation>
    <scope>IDENTIFICATION</scope>
</reference>
<dbReference type="GO" id="GO:0004519">
    <property type="term" value="F:endonuclease activity"/>
    <property type="evidence" value="ECO:0007669"/>
    <property type="project" value="UniProtKB-KW"/>
</dbReference>
<dbReference type="KEGG" id="nta:107813241"/>
<protein>
    <recommendedName>
        <fullName evidence="11">Reverse transcriptase</fullName>
    </recommendedName>
</protein>
<dbReference type="AlphaFoldDB" id="A0A1S4BYQ6"/>